<feature type="active site" evidence="5 6">
    <location>
        <position position="150"/>
    </location>
</feature>
<dbReference type="EC" id="1.2.1.38" evidence="5"/>
<evidence type="ECO:0000259" key="7">
    <source>
        <dbReference type="SMART" id="SM00859"/>
    </source>
</evidence>
<dbReference type="Proteomes" id="UP000267841">
    <property type="component" value="Unassembled WGS sequence"/>
</dbReference>
<keyword evidence="2 5" id="KW-0028">Amino-acid biosynthesis</keyword>
<organism evidence="8 9">
    <name type="scientific">Hydrogenivirga caldilitoris</name>
    <dbReference type="NCBI Taxonomy" id="246264"/>
    <lineage>
        <taxon>Bacteria</taxon>
        <taxon>Pseudomonadati</taxon>
        <taxon>Aquificota</taxon>
        <taxon>Aquificia</taxon>
        <taxon>Aquificales</taxon>
        <taxon>Aquificaceae</taxon>
        <taxon>Hydrogenivirga</taxon>
    </lineage>
</organism>
<keyword evidence="9" id="KW-1185">Reference proteome</keyword>
<dbReference type="GO" id="GO:0051287">
    <property type="term" value="F:NAD binding"/>
    <property type="evidence" value="ECO:0007669"/>
    <property type="project" value="InterPro"/>
</dbReference>
<gene>
    <name evidence="5" type="primary">argC</name>
    <name evidence="8" type="ORF">BCF55_1742</name>
</gene>
<name>A0A497XTE9_9AQUI</name>
<comment type="caution">
    <text evidence="8">The sequence shown here is derived from an EMBL/GenBank/DDBJ whole genome shotgun (WGS) entry which is preliminary data.</text>
</comment>
<dbReference type="CDD" id="cd17895">
    <property type="entry name" value="AGPR_1_N"/>
    <property type="match status" value="1"/>
</dbReference>
<comment type="catalytic activity">
    <reaction evidence="5">
        <text>N-acetyl-L-glutamate 5-semialdehyde + phosphate + NADP(+) = N-acetyl-L-glutamyl 5-phosphate + NADPH + H(+)</text>
        <dbReference type="Rhea" id="RHEA:21588"/>
        <dbReference type="ChEBI" id="CHEBI:15378"/>
        <dbReference type="ChEBI" id="CHEBI:29123"/>
        <dbReference type="ChEBI" id="CHEBI:43474"/>
        <dbReference type="ChEBI" id="CHEBI:57783"/>
        <dbReference type="ChEBI" id="CHEBI:57936"/>
        <dbReference type="ChEBI" id="CHEBI:58349"/>
        <dbReference type="EC" id="1.2.1.38"/>
    </reaction>
</comment>
<dbReference type="UniPathway" id="UPA00068">
    <property type="reaction ID" value="UER00108"/>
</dbReference>
<dbReference type="InterPro" id="IPR058924">
    <property type="entry name" value="AGPR_dimerisation_dom"/>
</dbReference>
<dbReference type="Gene3D" id="3.40.50.720">
    <property type="entry name" value="NAD(P)-binding Rossmann-like Domain"/>
    <property type="match status" value="1"/>
</dbReference>
<dbReference type="Gene3D" id="3.30.360.10">
    <property type="entry name" value="Dihydrodipicolinate Reductase, domain 2"/>
    <property type="match status" value="1"/>
</dbReference>
<dbReference type="Pfam" id="PF22698">
    <property type="entry name" value="Semialdhyde_dhC_1"/>
    <property type="match status" value="1"/>
</dbReference>
<dbReference type="HAMAP" id="MF_00150">
    <property type="entry name" value="ArgC_type1"/>
    <property type="match status" value="1"/>
</dbReference>
<dbReference type="AlphaFoldDB" id="A0A497XTE9"/>
<dbReference type="GO" id="GO:0006526">
    <property type="term" value="P:L-arginine biosynthetic process"/>
    <property type="evidence" value="ECO:0007669"/>
    <property type="project" value="UniProtKB-UniRule"/>
</dbReference>
<dbReference type="PROSITE" id="PS01224">
    <property type="entry name" value="ARGC"/>
    <property type="match status" value="1"/>
</dbReference>
<sequence>MEQTLRVCIYGATGYTASELIRILVEHPYVRITDLVSSSTAGRKVSEVLPHLTPKLGDLVLSKEPEEDFDLAFLCLPHEVSLETVPELLSKGKKVVDLSGAYRIRNPKAYEEFYGFVHRYEDVLETAVYGLPEFFRESIKGAQLVANPGCYPTATLLALYPLIKEKVEFDSVIVHALSGVSGAGRGLRQQFHYPEMEENFFAYSVEKHRHTPEMEDVVKRLSGREMRIRFTPVVVPASRGMLSTLYVRTNIKDIEDLYRETYSGEPFITISRTPPMTKWVLGTNNCILYPTYDARSSTAIILSALDNLGKGASSQAVQNMNLMFGLEETLSLPTVPKFP</sequence>
<dbReference type="OrthoDB" id="9801289at2"/>
<dbReference type="SUPFAM" id="SSF51735">
    <property type="entry name" value="NAD(P)-binding Rossmann-fold domains"/>
    <property type="match status" value="1"/>
</dbReference>
<dbReference type="InterPro" id="IPR000706">
    <property type="entry name" value="AGPR_type-1"/>
</dbReference>
<proteinExistence type="inferred from homology"/>
<keyword evidence="3 5" id="KW-0521">NADP</keyword>
<evidence type="ECO:0000313" key="8">
    <source>
        <dbReference type="EMBL" id="RLJ71440.1"/>
    </source>
</evidence>
<evidence type="ECO:0000256" key="6">
    <source>
        <dbReference type="PROSITE-ProRule" id="PRU10010"/>
    </source>
</evidence>
<dbReference type="SUPFAM" id="SSF55347">
    <property type="entry name" value="Glyceraldehyde-3-phosphate dehydrogenase-like, C-terminal domain"/>
    <property type="match status" value="1"/>
</dbReference>
<dbReference type="InterPro" id="IPR000534">
    <property type="entry name" value="Semialdehyde_DH_NAD-bd"/>
</dbReference>
<dbReference type="CDD" id="cd23934">
    <property type="entry name" value="AGPR_1_C"/>
    <property type="match status" value="1"/>
</dbReference>
<dbReference type="SMART" id="SM00859">
    <property type="entry name" value="Semialdhyde_dh"/>
    <property type="match status" value="1"/>
</dbReference>
<dbReference type="NCBIfam" id="TIGR01850">
    <property type="entry name" value="argC"/>
    <property type="match status" value="1"/>
</dbReference>
<dbReference type="PANTHER" id="PTHR32338:SF10">
    <property type="entry name" value="N-ACETYL-GAMMA-GLUTAMYL-PHOSPHATE REDUCTASE, CHLOROPLASTIC-RELATED"/>
    <property type="match status" value="1"/>
</dbReference>
<feature type="domain" description="Semialdehyde dehydrogenase NAD-binding" evidence="7">
    <location>
        <begin position="6"/>
        <end position="142"/>
    </location>
</feature>
<evidence type="ECO:0000256" key="5">
    <source>
        <dbReference type="HAMAP-Rule" id="MF_00150"/>
    </source>
</evidence>
<dbReference type="GO" id="GO:0003942">
    <property type="term" value="F:N-acetyl-gamma-glutamyl-phosphate reductase activity"/>
    <property type="evidence" value="ECO:0007669"/>
    <property type="project" value="UniProtKB-UniRule"/>
</dbReference>
<dbReference type="InterPro" id="IPR050085">
    <property type="entry name" value="AGPR"/>
</dbReference>
<reference evidence="8 9" key="1">
    <citation type="submission" date="2018-10" db="EMBL/GenBank/DDBJ databases">
        <title>Genomic Encyclopedia of Archaeal and Bacterial Type Strains, Phase II (KMG-II): from individual species to whole genera.</title>
        <authorList>
            <person name="Goeker M."/>
        </authorList>
    </citation>
    <scope>NUCLEOTIDE SEQUENCE [LARGE SCALE GENOMIC DNA]</scope>
    <source>
        <strain evidence="8 9">DSM 16510</strain>
    </source>
</reference>
<comment type="function">
    <text evidence="5">Catalyzes the NADPH-dependent reduction of N-acetyl-5-glutamyl phosphate to yield N-acetyl-L-glutamate 5-semialdehyde.</text>
</comment>
<keyword evidence="4 5" id="KW-0560">Oxidoreductase</keyword>
<accession>A0A497XTE9</accession>
<evidence type="ECO:0000256" key="4">
    <source>
        <dbReference type="ARBA" id="ARBA00023002"/>
    </source>
</evidence>
<dbReference type="PANTHER" id="PTHR32338">
    <property type="entry name" value="N-ACETYL-GAMMA-GLUTAMYL-PHOSPHATE REDUCTASE, CHLOROPLASTIC-RELATED-RELATED"/>
    <property type="match status" value="1"/>
</dbReference>
<dbReference type="GO" id="GO:0070401">
    <property type="term" value="F:NADP+ binding"/>
    <property type="evidence" value="ECO:0007669"/>
    <property type="project" value="InterPro"/>
</dbReference>
<evidence type="ECO:0000256" key="2">
    <source>
        <dbReference type="ARBA" id="ARBA00022605"/>
    </source>
</evidence>
<keyword evidence="1 5" id="KW-0055">Arginine biosynthesis</keyword>
<comment type="pathway">
    <text evidence="5">Amino-acid biosynthesis; L-arginine biosynthesis; N(2)-acetyl-L-ornithine from L-glutamate: step 3/4.</text>
</comment>
<dbReference type="GO" id="GO:0005737">
    <property type="term" value="C:cytoplasm"/>
    <property type="evidence" value="ECO:0007669"/>
    <property type="project" value="UniProtKB-SubCell"/>
</dbReference>
<evidence type="ECO:0000256" key="1">
    <source>
        <dbReference type="ARBA" id="ARBA00022571"/>
    </source>
</evidence>
<dbReference type="InterPro" id="IPR023013">
    <property type="entry name" value="AGPR_AS"/>
</dbReference>
<keyword evidence="5" id="KW-0963">Cytoplasm</keyword>
<comment type="subcellular location">
    <subcellularLocation>
        <location evidence="5">Cytoplasm</location>
    </subcellularLocation>
</comment>
<protein>
    <recommendedName>
        <fullName evidence="5">N-acetyl-gamma-glutamyl-phosphate reductase</fullName>
        <shortName evidence="5">AGPR</shortName>
        <ecNumber evidence="5">1.2.1.38</ecNumber>
    </recommendedName>
    <alternativeName>
        <fullName evidence="5">N-acetyl-glutamate semialdehyde dehydrogenase</fullName>
        <shortName evidence="5">NAGSA dehydrogenase</shortName>
    </alternativeName>
</protein>
<dbReference type="EMBL" id="RCCJ01000001">
    <property type="protein sequence ID" value="RLJ71440.1"/>
    <property type="molecule type" value="Genomic_DNA"/>
</dbReference>
<comment type="similarity">
    <text evidence="5">Belongs to the NAGSA dehydrogenase family. Type 1 subfamily.</text>
</comment>
<dbReference type="InterPro" id="IPR036291">
    <property type="entry name" value="NAD(P)-bd_dom_sf"/>
</dbReference>
<dbReference type="RefSeq" id="WP_121012828.1">
    <property type="nucleotide sequence ID" value="NZ_RCCJ01000001.1"/>
</dbReference>
<evidence type="ECO:0000256" key="3">
    <source>
        <dbReference type="ARBA" id="ARBA00022857"/>
    </source>
</evidence>
<evidence type="ECO:0000313" key="9">
    <source>
        <dbReference type="Proteomes" id="UP000267841"/>
    </source>
</evidence>
<dbReference type="Pfam" id="PF01118">
    <property type="entry name" value="Semialdhyde_dh"/>
    <property type="match status" value="1"/>
</dbReference>